<organism evidence="2 3">
    <name type="scientific">Weissella kandleri</name>
    <dbReference type="NCBI Taxonomy" id="1616"/>
    <lineage>
        <taxon>Bacteria</taxon>
        <taxon>Bacillati</taxon>
        <taxon>Bacillota</taxon>
        <taxon>Bacilli</taxon>
        <taxon>Lactobacillales</taxon>
        <taxon>Lactobacillaceae</taxon>
        <taxon>Weissella</taxon>
    </lineage>
</organism>
<evidence type="ECO:0008006" key="4">
    <source>
        <dbReference type="Google" id="ProtNLM"/>
    </source>
</evidence>
<dbReference type="PATRIC" id="fig|1616.3.peg.1184"/>
<evidence type="ECO:0000313" key="2">
    <source>
        <dbReference type="EMBL" id="KRN74743.1"/>
    </source>
</evidence>
<evidence type="ECO:0000313" key="3">
    <source>
        <dbReference type="Proteomes" id="UP000051655"/>
    </source>
</evidence>
<keyword evidence="3" id="KW-1185">Reference proteome</keyword>
<dbReference type="Pfam" id="PF11240">
    <property type="entry name" value="DUF3042"/>
    <property type="match status" value="1"/>
</dbReference>
<dbReference type="OrthoDB" id="2144046at2"/>
<feature type="compositionally biased region" description="Basic residues" evidence="1">
    <location>
        <begin position="49"/>
        <end position="59"/>
    </location>
</feature>
<sequence>MKKFNMGLVTGIAGTLVSLFGAAKVYHKVAIEPIEQEEAKFEETELRSARKAGHSHTPR</sequence>
<dbReference type="RefSeq" id="WP_057756099.1">
    <property type="nucleotide sequence ID" value="NZ_JQBP01000006.1"/>
</dbReference>
<reference evidence="2 3" key="1">
    <citation type="journal article" date="2015" name="Genome Announc.">
        <title>Expanding the biotechnology potential of lactobacilli through comparative genomics of 213 strains and associated genera.</title>
        <authorList>
            <person name="Sun Z."/>
            <person name="Harris H.M."/>
            <person name="McCann A."/>
            <person name="Guo C."/>
            <person name="Argimon S."/>
            <person name="Zhang W."/>
            <person name="Yang X."/>
            <person name="Jeffery I.B."/>
            <person name="Cooney J.C."/>
            <person name="Kagawa T.F."/>
            <person name="Liu W."/>
            <person name="Song Y."/>
            <person name="Salvetti E."/>
            <person name="Wrobel A."/>
            <person name="Rasinkangas P."/>
            <person name="Parkhill J."/>
            <person name="Rea M.C."/>
            <person name="O'Sullivan O."/>
            <person name="Ritari J."/>
            <person name="Douillard F.P."/>
            <person name="Paul Ross R."/>
            <person name="Yang R."/>
            <person name="Briner A.E."/>
            <person name="Felis G.E."/>
            <person name="de Vos W.M."/>
            <person name="Barrangou R."/>
            <person name="Klaenhammer T.R."/>
            <person name="Caufield P.W."/>
            <person name="Cui Y."/>
            <person name="Zhang H."/>
            <person name="O'Toole P.W."/>
        </authorList>
    </citation>
    <scope>NUCLEOTIDE SEQUENCE [LARGE SCALE GENOMIC DNA]</scope>
    <source>
        <strain evidence="2 3">DSM 20593</strain>
    </source>
</reference>
<name>A0A0R2JKC6_9LACO</name>
<evidence type="ECO:0000256" key="1">
    <source>
        <dbReference type="SAM" id="MobiDB-lite"/>
    </source>
</evidence>
<gene>
    <name evidence="2" type="ORF">IV73_GL001151</name>
</gene>
<dbReference type="InterPro" id="IPR021402">
    <property type="entry name" value="DUF3042"/>
</dbReference>
<dbReference type="Proteomes" id="UP000051655">
    <property type="component" value="Unassembled WGS sequence"/>
</dbReference>
<dbReference type="AlphaFoldDB" id="A0A0R2JKC6"/>
<proteinExistence type="predicted"/>
<protein>
    <recommendedName>
        <fullName evidence="4">DUF3042 domain-containing protein</fullName>
    </recommendedName>
</protein>
<comment type="caution">
    <text evidence="2">The sequence shown here is derived from an EMBL/GenBank/DDBJ whole genome shotgun (WGS) entry which is preliminary data.</text>
</comment>
<dbReference type="EMBL" id="JQBP01000006">
    <property type="protein sequence ID" value="KRN74743.1"/>
    <property type="molecule type" value="Genomic_DNA"/>
</dbReference>
<accession>A0A0R2JKC6</accession>
<feature type="region of interest" description="Disordered" evidence="1">
    <location>
        <begin position="40"/>
        <end position="59"/>
    </location>
</feature>